<dbReference type="SUPFAM" id="SSF51182">
    <property type="entry name" value="RmlC-like cupins"/>
    <property type="match status" value="1"/>
</dbReference>
<dbReference type="EMBL" id="JACRAF010000031">
    <property type="protein sequence ID" value="MBI4922416.1"/>
    <property type="molecule type" value="Genomic_DNA"/>
</dbReference>
<proteinExistence type="predicted"/>
<gene>
    <name evidence="3" type="ORF">HY834_11755</name>
</gene>
<dbReference type="SUPFAM" id="SSF47413">
    <property type="entry name" value="lambda repressor-like DNA-binding domains"/>
    <property type="match status" value="1"/>
</dbReference>
<name>A0A933NYV7_9HYPH</name>
<evidence type="ECO:0000313" key="3">
    <source>
        <dbReference type="EMBL" id="MBI4922416.1"/>
    </source>
</evidence>
<protein>
    <submittedName>
        <fullName evidence="3">Helix-turn-helix transcriptional regulator</fullName>
    </submittedName>
</protein>
<dbReference type="InterPro" id="IPR013096">
    <property type="entry name" value="Cupin_2"/>
</dbReference>
<dbReference type="GO" id="GO:0003700">
    <property type="term" value="F:DNA-binding transcription factor activity"/>
    <property type="evidence" value="ECO:0007669"/>
    <property type="project" value="TreeGrafter"/>
</dbReference>
<dbReference type="InterPro" id="IPR010982">
    <property type="entry name" value="Lambda_DNA-bd_dom_sf"/>
</dbReference>
<dbReference type="CDD" id="cd00093">
    <property type="entry name" value="HTH_XRE"/>
    <property type="match status" value="1"/>
</dbReference>
<dbReference type="Pfam" id="PF07883">
    <property type="entry name" value="Cupin_2"/>
    <property type="match status" value="1"/>
</dbReference>
<feature type="domain" description="HTH cro/C1-type" evidence="2">
    <location>
        <begin position="2"/>
        <end position="48"/>
    </location>
</feature>
<dbReference type="GO" id="GO:0003677">
    <property type="term" value="F:DNA binding"/>
    <property type="evidence" value="ECO:0007669"/>
    <property type="project" value="UniProtKB-KW"/>
</dbReference>
<dbReference type="CDD" id="cd02209">
    <property type="entry name" value="cupin_XRE_C"/>
    <property type="match status" value="1"/>
</dbReference>
<comment type="caution">
    <text evidence="3">The sequence shown here is derived from an EMBL/GenBank/DDBJ whole genome shotgun (WGS) entry which is preliminary data.</text>
</comment>
<dbReference type="InterPro" id="IPR011051">
    <property type="entry name" value="RmlC_Cupin_sf"/>
</dbReference>
<evidence type="ECO:0000256" key="1">
    <source>
        <dbReference type="ARBA" id="ARBA00023125"/>
    </source>
</evidence>
<reference evidence="3" key="1">
    <citation type="submission" date="2020-07" db="EMBL/GenBank/DDBJ databases">
        <title>Huge and variable diversity of episymbiotic CPR bacteria and DPANN archaea in groundwater ecosystems.</title>
        <authorList>
            <person name="He C.Y."/>
            <person name="Keren R."/>
            <person name="Whittaker M."/>
            <person name="Farag I.F."/>
            <person name="Doudna J."/>
            <person name="Cate J.H.D."/>
            <person name="Banfield J.F."/>
        </authorList>
    </citation>
    <scope>NUCLEOTIDE SEQUENCE</scope>
    <source>
        <strain evidence="3">NC_groundwater_1586_Pr3_B-0.1um_66_15</strain>
    </source>
</reference>
<organism evidence="3 4">
    <name type="scientific">Devosia nanyangense</name>
    <dbReference type="NCBI Taxonomy" id="1228055"/>
    <lineage>
        <taxon>Bacteria</taxon>
        <taxon>Pseudomonadati</taxon>
        <taxon>Pseudomonadota</taxon>
        <taxon>Alphaproteobacteria</taxon>
        <taxon>Hyphomicrobiales</taxon>
        <taxon>Devosiaceae</taxon>
        <taxon>Devosia</taxon>
    </lineage>
</organism>
<dbReference type="PANTHER" id="PTHR46797:SF25">
    <property type="entry name" value="TRANSCRIPTIONAL REGULATOR"/>
    <property type="match status" value="1"/>
</dbReference>
<dbReference type="InterPro" id="IPR050807">
    <property type="entry name" value="TransReg_Diox_bact_type"/>
</dbReference>
<dbReference type="AlphaFoldDB" id="A0A933NYV7"/>
<evidence type="ECO:0000259" key="2">
    <source>
        <dbReference type="PROSITE" id="PS50943"/>
    </source>
</evidence>
<dbReference type="Proteomes" id="UP000782610">
    <property type="component" value="Unassembled WGS sequence"/>
</dbReference>
<sequence>MGLTLEQVARESGLTSGFISLVERDLATPSIASISGIAAVLSATMGEFLDDPPRPEMLTRQARRQVYAVATGGLRYERLSNAFEGSHLQSVIIHEPPGHRSEPVSHPGEELVYVLSGKLMIEIEGEVLLLSPGDTIHFSSQRTHASWNPTTETAALLWCGTMDIFGEGAIGPALHAKAKAPAHG</sequence>
<dbReference type="Gene3D" id="1.10.260.40">
    <property type="entry name" value="lambda repressor-like DNA-binding domains"/>
    <property type="match status" value="1"/>
</dbReference>
<dbReference type="GO" id="GO:0005829">
    <property type="term" value="C:cytosol"/>
    <property type="evidence" value="ECO:0007669"/>
    <property type="project" value="TreeGrafter"/>
</dbReference>
<dbReference type="InterPro" id="IPR014710">
    <property type="entry name" value="RmlC-like_jellyroll"/>
</dbReference>
<dbReference type="Gene3D" id="2.60.120.10">
    <property type="entry name" value="Jelly Rolls"/>
    <property type="match status" value="1"/>
</dbReference>
<accession>A0A933NYV7</accession>
<dbReference type="PROSITE" id="PS50943">
    <property type="entry name" value="HTH_CROC1"/>
    <property type="match status" value="1"/>
</dbReference>
<dbReference type="PANTHER" id="PTHR46797">
    <property type="entry name" value="HTH-TYPE TRANSCRIPTIONAL REGULATOR"/>
    <property type="match status" value="1"/>
</dbReference>
<dbReference type="InterPro" id="IPR001387">
    <property type="entry name" value="Cro/C1-type_HTH"/>
</dbReference>
<keyword evidence="1" id="KW-0238">DNA-binding</keyword>
<evidence type="ECO:0000313" key="4">
    <source>
        <dbReference type="Proteomes" id="UP000782610"/>
    </source>
</evidence>